<dbReference type="PANTHER" id="PTHR22893">
    <property type="entry name" value="NADH OXIDOREDUCTASE-RELATED"/>
    <property type="match status" value="1"/>
</dbReference>
<dbReference type="STRING" id="400055.SAMN04490243_2496"/>
<sequence length="364" mass="39474">MSANKTLFQPFSSTNLELKNKVVMAPMTRCRATPDHIPTEIMATYYGERAESAGLIITEGTAPSPNGVGYARIPGIYNAAQTEAWKGVPKAVHEQGGKIFMQLMHTGRISHPANMPESSLVLAPSAIPPATTKMYVDGEGELEIPAPKQMTLEDIQNTIADFVQSTKNAIEAGFDGVEIHGANGYLVEQFINPQANQRSDEYGGSAENRCRFVLELAAALVAAVGAEKVGIRLSPNGAFNDVGPFDGQEETYSYLSKKLNEIGVVYIHLVNHEALGALPLPDGIRKDIQGHFNGVLILSGGYDDASAEKDLQDGKGDLVAFGRPLISNPDLVYRWKNNLEMNDPQMDKFYTPGPEGYIDYPKAT</sequence>
<evidence type="ECO:0000256" key="1">
    <source>
        <dbReference type="ARBA" id="ARBA00001917"/>
    </source>
</evidence>
<gene>
    <name evidence="5" type="ORF">SAMN04490243_2496</name>
</gene>
<dbReference type="CDD" id="cd02933">
    <property type="entry name" value="OYE_like_FMN"/>
    <property type="match status" value="1"/>
</dbReference>
<dbReference type="GO" id="GO:0005829">
    <property type="term" value="C:cytosol"/>
    <property type="evidence" value="ECO:0007669"/>
    <property type="project" value="UniProtKB-ARBA"/>
</dbReference>
<dbReference type="Proteomes" id="UP000199534">
    <property type="component" value="Unassembled WGS sequence"/>
</dbReference>
<evidence type="ECO:0000313" key="6">
    <source>
        <dbReference type="Proteomes" id="UP000199534"/>
    </source>
</evidence>
<dbReference type="InterPro" id="IPR045247">
    <property type="entry name" value="Oye-like"/>
</dbReference>
<evidence type="ECO:0000259" key="4">
    <source>
        <dbReference type="Pfam" id="PF00724"/>
    </source>
</evidence>
<dbReference type="SUPFAM" id="SSF51395">
    <property type="entry name" value="FMN-linked oxidoreductases"/>
    <property type="match status" value="1"/>
</dbReference>
<keyword evidence="3" id="KW-0560">Oxidoreductase</keyword>
<keyword evidence="6" id="KW-1185">Reference proteome</keyword>
<evidence type="ECO:0000256" key="3">
    <source>
        <dbReference type="ARBA" id="ARBA00023002"/>
    </source>
</evidence>
<evidence type="ECO:0000313" key="5">
    <source>
        <dbReference type="EMBL" id="SFR51595.1"/>
    </source>
</evidence>
<accession>A0A1I6HAT4</accession>
<name>A0A1I6HAT4_9FLAO</name>
<protein>
    <submittedName>
        <fullName evidence="5">N-ethylmaleimide reductase</fullName>
    </submittedName>
</protein>
<comment type="cofactor">
    <cofactor evidence="1">
        <name>FMN</name>
        <dbReference type="ChEBI" id="CHEBI:58210"/>
    </cofactor>
</comment>
<dbReference type="AlphaFoldDB" id="A0A1I6HAT4"/>
<dbReference type="EMBL" id="FOYQ01000002">
    <property type="protein sequence ID" value="SFR51595.1"/>
    <property type="molecule type" value="Genomic_DNA"/>
</dbReference>
<dbReference type="Gene3D" id="3.20.20.70">
    <property type="entry name" value="Aldolase class I"/>
    <property type="match status" value="1"/>
</dbReference>
<comment type="similarity">
    <text evidence="2">Belongs to the NADH:flavin oxidoreductase/NADH oxidase family.</text>
</comment>
<proteinExistence type="inferred from homology"/>
<dbReference type="PANTHER" id="PTHR22893:SF91">
    <property type="entry name" value="NADPH DEHYDROGENASE 2-RELATED"/>
    <property type="match status" value="1"/>
</dbReference>
<organism evidence="5 6">
    <name type="scientific">Robiginitalea myxolifaciens</name>
    <dbReference type="NCBI Taxonomy" id="400055"/>
    <lineage>
        <taxon>Bacteria</taxon>
        <taxon>Pseudomonadati</taxon>
        <taxon>Bacteroidota</taxon>
        <taxon>Flavobacteriia</taxon>
        <taxon>Flavobacteriales</taxon>
        <taxon>Flavobacteriaceae</taxon>
        <taxon>Robiginitalea</taxon>
    </lineage>
</organism>
<evidence type="ECO:0000256" key="2">
    <source>
        <dbReference type="ARBA" id="ARBA00005979"/>
    </source>
</evidence>
<dbReference type="GO" id="GO:0016628">
    <property type="term" value="F:oxidoreductase activity, acting on the CH-CH group of donors, NAD or NADP as acceptor"/>
    <property type="evidence" value="ECO:0007669"/>
    <property type="project" value="UniProtKB-ARBA"/>
</dbReference>
<dbReference type="GO" id="GO:0010181">
    <property type="term" value="F:FMN binding"/>
    <property type="evidence" value="ECO:0007669"/>
    <property type="project" value="InterPro"/>
</dbReference>
<dbReference type="RefSeq" id="WP_092982887.1">
    <property type="nucleotide sequence ID" value="NZ_FOYQ01000002.1"/>
</dbReference>
<dbReference type="InterPro" id="IPR001155">
    <property type="entry name" value="OxRdtase_FMN_N"/>
</dbReference>
<dbReference type="InterPro" id="IPR013785">
    <property type="entry name" value="Aldolase_TIM"/>
</dbReference>
<dbReference type="Pfam" id="PF00724">
    <property type="entry name" value="Oxidored_FMN"/>
    <property type="match status" value="1"/>
</dbReference>
<reference evidence="5 6" key="1">
    <citation type="submission" date="2016-10" db="EMBL/GenBank/DDBJ databases">
        <authorList>
            <person name="de Groot N.N."/>
        </authorList>
    </citation>
    <scope>NUCLEOTIDE SEQUENCE [LARGE SCALE GENOMIC DNA]</scope>
    <source>
        <strain evidence="5 6">DSM 21019</strain>
    </source>
</reference>
<feature type="domain" description="NADH:flavin oxidoreductase/NADH oxidase N-terminal" evidence="4">
    <location>
        <begin position="7"/>
        <end position="341"/>
    </location>
</feature>
<dbReference type="FunFam" id="3.20.20.70:FF:000059">
    <property type="entry name" value="N-ethylmaleimide reductase, FMN-linked"/>
    <property type="match status" value="1"/>
</dbReference>
<dbReference type="OrthoDB" id="9772736at2"/>